<evidence type="ECO:0000256" key="1">
    <source>
        <dbReference type="ARBA" id="ARBA00001942"/>
    </source>
</evidence>
<dbReference type="GO" id="GO:0009055">
    <property type="term" value="F:electron transfer activity"/>
    <property type="evidence" value="ECO:0007669"/>
    <property type="project" value="TreeGrafter"/>
</dbReference>
<feature type="domain" description="Molybdopterin oxidoreductase" evidence="6">
    <location>
        <begin position="51"/>
        <end position="506"/>
    </location>
</feature>
<evidence type="ECO:0000256" key="2">
    <source>
        <dbReference type="ARBA" id="ARBA00010312"/>
    </source>
</evidence>
<comment type="similarity">
    <text evidence="2">Belongs to the prokaryotic molybdopterin-containing oxidoreductase family.</text>
</comment>
<comment type="cofactor">
    <cofactor evidence="1">
        <name>Mo-bis(molybdopterin guanine dinucleotide)</name>
        <dbReference type="ChEBI" id="CHEBI:60539"/>
    </cofactor>
</comment>
<dbReference type="Pfam" id="PF18364">
    <property type="entry name" value="Molybdopterin_N"/>
    <property type="match status" value="1"/>
</dbReference>
<dbReference type="Pfam" id="PF01568">
    <property type="entry name" value="Molydop_binding"/>
    <property type="match status" value="1"/>
</dbReference>
<dbReference type="EMBL" id="VWPK01000002">
    <property type="protein sequence ID" value="KAA5614282.1"/>
    <property type="molecule type" value="Genomic_DNA"/>
</dbReference>
<evidence type="ECO:0000259" key="8">
    <source>
        <dbReference type="Pfam" id="PF18364"/>
    </source>
</evidence>
<dbReference type="Gene3D" id="3.40.50.740">
    <property type="match status" value="1"/>
</dbReference>
<evidence type="ECO:0000313" key="9">
    <source>
        <dbReference type="EMBL" id="KAA5614282.1"/>
    </source>
</evidence>
<dbReference type="Proteomes" id="UP000325255">
    <property type="component" value="Unassembled WGS sequence"/>
</dbReference>
<gene>
    <name evidence="9" type="ORF">F1189_01415</name>
</gene>
<dbReference type="GO" id="GO:0016491">
    <property type="term" value="F:oxidoreductase activity"/>
    <property type="evidence" value="ECO:0007669"/>
    <property type="project" value="UniProtKB-KW"/>
</dbReference>
<evidence type="ECO:0000259" key="6">
    <source>
        <dbReference type="Pfam" id="PF00384"/>
    </source>
</evidence>
<evidence type="ECO:0000313" key="10">
    <source>
        <dbReference type="Proteomes" id="UP000325255"/>
    </source>
</evidence>
<feature type="domain" description="Molybdopterin oxidoreductase N-terminal" evidence="8">
    <location>
        <begin position="7"/>
        <end position="47"/>
    </location>
</feature>
<dbReference type="PANTHER" id="PTHR43742:SF10">
    <property type="entry name" value="TRIMETHYLAMINE-N-OXIDE REDUCTASE 2"/>
    <property type="match status" value="1"/>
</dbReference>
<accession>A0A5M6J124</accession>
<dbReference type="InterPro" id="IPR006656">
    <property type="entry name" value="Mopterin_OxRdtase"/>
</dbReference>
<organism evidence="9 10">
    <name type="scientific">Rhodovastum atsumiense</name>
    <dbReference type="NCBI Taxonomy" id="504468"/>
    <lineage>
        <taxon>Bacteria</taxon>
        <taxon>Pseudomonadati</taxon>
        <taxon>Pseudomonadota</taxon>
        <taxon>Alphaproteobacteria</taxon>
        <taxon>Acetobacterales</taxon>
        <taxon>Acetobacteraceae</taxon>
        <taxon>Rhodovastum</taxon>
    </lineage>
</organism>
<dbReference type="CDD" id="cd02793">
    <property type="entry name" value="MopB_CT_DMSOR-BSOR-TMAOR"/>
    <property type="match status" value="1"/>
</dbReference>
<dbReference type="SUPFAM" id="SSF53706">
    <property type="entry name" value="Formate dehydrogenase/DMSO reductase, domains 1-3"/>
    <property type="match status" value="1"/>
</dbReference>
<sequence length="768" mass="82924">MTQFRPHSAHWGAFTAVVEDGRVVEARPFPGDPAPPALLAAIPDAVHSPVRIDRPHIRRGWLRGDRGGGTLRGAEPFVPVDWDTAIRLVAEEVARVRDTHGPASIFGGSYGWSSAGRFHHAKTQLQRLLACAGGYTGQVTNYSYATGMTLMPRIVGTNAPVEGPVPEWRDIVAHTKLMLCFGGITLRNGQITSGGGARHEMALHLRLAVEAGLRLVNISPVRSDMPDWARAEWIPIRPGTDVALMLAMAHVLFSEGLADTGFLQRCTTGHEPLRAYVLGQADGVAKTPAWAEAITAVPAATIAALARDCARAPSLLAAAWSLQRAERGEQPFWMLPALAAMLGGIGKPGQGFAFGYGSMGGMGITRERVPSVSLPAMTNPARSVIPVARLTEMLERPGGAYDYNGQARSYPDIRLIWWAGGNPFHHHQDLNRLLRAWARTETIIVSEPWWTSPARHADIVLPATTTLERDDIGSSSADRFVLAMKQAIAPQAQARNEFDYLADVADALGVRERFTGQRDVGAWLRALYATWSEGCARRGIEVPDFDSFWEQGHVEIPEPPRTDVPFAAFARDPVAAPLHTPSGRIEIYSETIAGFGYDDCPGHPVWLEPREWLGGVAAATWPLHLLTSQPATRLHGQLDQGRVAAADKIAGREPILMHPADAAARGLGEGDIVRVFNDRGACLAGLRLSDAPMPGVVVMATGAWFDPLEPGRPGSLCVHGNPNILTQDVGTSRLGQGPSAQSCLVEVERWQGPLPEVTVHRPPPIEAP</sequence>
<name>A0A5M6J124_9PROT</name>
<dbReference type="InterPro" id="IPR041460">
    <property type="entry name" value="Molybdopterin_N"/>
</dbReference>
<dbReference type="PANTHER" id="PTHR43742">
    <property type="entry name" value="TRIMETHYLAMINE-N-OXIDE REDUCTASE"/>
    <property type="match status" value="1"/>
</dbReference>
<dbReference type="SUPFAM" id="SSF50692">
    <property type="entry name" value="ADC-like"/>
    <property type="match status" value="1"/>
</dbReference>
<dbReference type="Pfam" id="PF00384">
    <property type="entry name" value="Molybdopterin"/>
    <property type="match status" value="1"/>
</dbReference>
<evidence type="ECO:0000256" key="3">
    <source>
        <dbReference type="ARBA" id="ARBA00022505"/>
    </source>
</evidence>
<dbReference type="GO" id="GO:0009061">
    <property type="term" value="P:anaerobic respiration"/>
    <property type="evidence" value="ECO:0007669"/>
    <property type="project" value="TreeGrafter"/>
</dbReference>
<keyword evidence="5" id="KW-0560">Oxidoreductase</keyword>
<keyword evidence="10" id="KW-1185">Reference proteome</keyword>
<dbReference type="InterPro" id="IPR041954">
    <property type="entry name" value="CT_DMSOR/BSOR/TMAOR"/>
</dbReference>
<dbReference type="OrthoDB" id="9759518at2"/>
<reference evidence="9 10" key="1">
    <citation type="submission" date="2019-09" db="EMBL/GenBank/DDBJ databases">
        <title>Genome sequence of Rhodovastum atsumiense, a diverse member of the Acetobacteraceae family of non-sulfur purple photosynthetic bacteria.</title>
        <authorList>
            <person name="Meyer T."/>
            <person name="Kyndt J."/>
        </authorList>
    </citation>
    <scope>NUCLEOTIDE SEQUENCE [LARGE SCALE GENOMIC DNA]</scope>
    <source>
        <strain evidence="9 10">DSM 21279</strain>
    </source>
</reference>
<dbReference type="GO" id="GO:0043546">
    <property type="term" value="F:molybdopterin cofactor binding"/>
    <property type="evidence" value="ECO:0007669"/>
    <property type="project" value="InterPro"/>
</dbReference>
<dbReference type="Gene3D" id="2.40.40.20">
    <property type="match status" value="1"/>
</dbReference>
<evidence type="ECO:0000256" key="4">
    <source>
        <dbReference type="ARBA" id="ARBA00022723"/>
    </source>
</evidence>
<dbReference type="Gene3D" id="3.90.55.10">
    <property type="entry name" value="Dimethylsulfoxide Reductase, domain 3"/>
    <property type="match status" value="1"/>
</dbReference>
<dbReference type="RefSeq" id="WP_150038738.1">
    <property type="nucleotide sequence ID" value="NZ_OW485601.1"/>
</dbReference>
<dbReference type="GO" id="GO:0030288">
    <property type="term" value="C:outer membrane-bounded periplasmic space"/>
    <property type="evidence" value="ECO:0007669"/>
    <property type="project" value="TreeGrafter"/>
</dbReference>
<evidence type="ECO:0000259" key="7">
    <source>
        <dbReference type="Pfam" id="PF01568"/>
    </source>
</evidence>
<comment type="caution">
    <text evidence="9">The sequence shown here is derived from an EMBL/GenBank/DDBJ whole genome shotgun (WGS) entry which is preliminary data.</text>
</comment>
<proteinExistence type="inferred from homology"/>
<dbReference type="AlphaFoldDB" id="A0A5M6J124"/>
<dbReference type="GO" id="GO:0030151">
    <property type="term" value="F:molybdenum ion binding"/>
    <property type="evidence" value="ECO:0007669"/>
    <property type="project" value="TreeGrafter"/>
</dbReference>
<protein>
    <submittedName>
        <fullName evidence="9">Molybdopterin-dependent oxidoreductase</fullName>
    </submittedName>
</protein>
<feature type="domain" description="Molybdopterin dinucleotide-binding" evidence="7">
    <location>
        <begin position="623"/>
        <end position="743"/>
    </location>
</feature>
<dbReference type="InterPro" id="IPR009010">
    <property type="entry name" value="Asp_de-COase-like_dom_sf"/>
</dbReference>
<dbReference type="Gene3D" id="3.40.228.10">
    <property type="entry name" value="Dimethylsulfoxide Reductase, domain 2"/>
    <property type="match status" value="1"/>
</dbReference>
<evidence type="ECO:0000256" key="5">
    <source>
        <dbReference type="ARBA" id="ARBA00023002"/>
    </source>
</evidence>
<dbReference type="InterPro" id="IPR050612">
    <property type="entry name" value="Prok_Mopterin_Oxidored"/>
</dbReference>
<keyword evidence="4" id="KW-0479">Metal-binding</keyword>
<dbReference type="InterPro" id="IPR006657">
    <property type="entry name" value="MoPterin_dinucl-bd_dom"/>
</dbReference>
<dbReference type="FunFam" id="2.40.40.20:FF:000009">
    <property type="entry name" value="Biotin sulfoxide reductase 2"/>
    <property type="match status" value="1"/>
</dbReference>
<keyword evidence="3" id="KW-0500">Molybdenum</keyword>